<keyword evidence="4" id="KW-0503">Monooxygenase</keyword>
<evidence type="ECO:0000256" key="1">
    <source>
        <dbReference type="ARBA" id="ARBA00022630"/>
    </source>
</evidence>
<dbReference type="PANTHER" id="PTHR30011:SF16">
    <property type="entry name" value="C2H2 FINGER DOMAIN TRANSCRIPTION FACTOR (EUROFUNG)-RELATED"/>
    <property type="match status" value="1"/>
</dbReference>
<organism evidence="6 7">
    <name type="scientific">Albimonas pacifica</name>
    <dbReference type="NCBI Taxonomy" id="1114924"/>
    <lineage>
        <taxon>Bacteria</taxon>
        <taxon>Pseudomonadati</taxon>
        <taxon>Pseudomonadota</taxon>
        <taxon>Alphaproteobacteria</taxon>
        <taxon>Rhodobacterales</taxon>
        <taxon>Paracoccaceae</taxon>
        <taxon>Albimonas</taxon>
    </lineage>
</organism>
<dbReference type="STRING" id="1114924.SAMN05216258_104516"/>
<accession>A0A1I3FTW2</accession>
<evidence type="ECO:0000313" key="6">
    <source>
        <dbReference type="EMBL" id="SFI14683.1"/>
    </source>
</evidence>
<dbReference type="EMBL" id="FOQH01000004">
    <property type="protein sequence ID" value="SFI14683.1"/>
    <property type="molecule type" value="Genomic_DNA"/>
</dbReference>
<dbReference type="InterPro" id="IPR051260">
    <property type="entry name" value="Diverse_substr_monoxygenases"/>
</dbReference>
<dbReference type="Proteomes" id="UP000199377">
    <property type="component" value="Unassembled WGS sequence"/>
</dbReference>
<name>A0A1I3FTW2_9RHOB</name>
<dbReference type="AlphaFoldDB" id="A0A1I3FTW2"/>
<dbReference type="SUPFAM" id="SSF51679">
    <property type="entry name" value="Bacterial luciferase-like"/>
    <property type="match status" value="1"/>
</dbReference>
<reference evidence="6 7" key="1">
    <citation type="submission" date="2016-10" db="EMBL/GenBank/DDBJ databases">
        <authorList>
            <person name="de Groot N.N."/>
        </authorList>
    </citation>
    <scope>NUCLEOTIDE SEQUENCE [LARGE SCALE GENOMIC DNA]</scope>
    <source>
        <strain evidence="6 7">CGMCC 1.11030</strain>
    </source>
</reference>
<dbReference type="InterPro" id="IPR011251">
    <property type="entry name" value="Luciferase-like_dom"/>
</dbReference>
<dbReference type="Gene3D" id="3.20.20.30">
    <property type="entry name" value="Luciferase-like domain"/>
    <property type="match status" value="1"/>
</dbReference>
<evidence type="ECO:0000256" key="4">
    <source>
        <dbReference type="ARBA" id="ARBA00023033"/>
    </source>
</evidence>
<gene>
    <name evidence="6" type="ORF">SAMN05216258_104516</name>
</gene>
<keyword evidence="3" id="KW-0560">Oxidoreductase</keyword>
<proteinExistence type="predicted"/>
<dbReference type="InterPro" id="IPR036661">
    <property type="entry name" value="Luciferase-like_sf"/>
</dbReference>
<dbReference type="RefSeq" id="WP_092859784.1">
    <property type="nucleotide sequence ID" value="NZ_FOQH01000004.1"/>
</dbReference>
<dbReference type="GO" id="GO:0004497">
    <property type="term" value="F:monooxygenase activity"/>
    <property type="evidence" value="ECO:0007669"/>
    <property type="project" value="UniProtKB-KW"/>
</dbReference>
<evidence type="ECO:0000259" key="5">
    <source>
        <dbReference type="Pfam" id="PF00296"/>
    </source>
</evidence>
<sequence>MSASASPSLTFRDRDLSVGIVAPVRPSGGAEIDHAQQVGLAAEADALGFAAWWVRDVPLNGAWYPETFGHLDPFVALGAVAARTRRIALGTAATVLPLRHPLHVAKAAASLQALSGDRLLLGLGAGDRPQEFGAFGESHERRGATFRERWAVLEAALRAPGALSMPGGDFELRPAPFAPPPLYAIGSGGQTVDWIARNASGWFTYHREPARQRERHATWRSAVGRHAPDAFRAFGVAIQIELTDDGGPATPVELGYRTGPQGLAEIIEEQRDLGVHHLIASLRPTAMSPRDALAGVAEAARRAGAMAPPAAGVAGAGSARAAP</sequence>
<keyword evidence="7" id="KW-1185">Reference proteome</keyword>
<dbReference type="Pfam" id="PF00296">
    <property type="entry name" value="Bac_luciferase"/>
    <property type="match status" value="1"/>
</dbReference>
<dbReference type="OrthoDB" id="7239898at2"/>
<feature type="domain" description="Luciferase-like" evidence="5">
    <location>
        <begin position="19"/>
        <end position="230"/>
    </location>
</feature>
<keyword evidence="1" id="KW-0285">Flavoprotein</keyword>
<keyword evidence="2" id="KW-0288">FMN</keyword>
<evidence type="ECO:0000256" key="2">
    <source>
        <dbReference type="ARBA" id="ARBA00022643"/>
    </source>
</evidence>
<evidence type="ECO:0000313" key="7">
    <source>
        <dbReference type="Proteomes" id="UP000199377"/>
    </source>
</evidence>
<dbReference type="PANTHER" id="PTHR30011">
    <property type="entry name" value="ALKANESULFONATE MONOOXYGENASE-RELATED"/>
    <property type="match status" value="1"/>
</dbReference>
<evidence type="ECO:0000256" key="3">
    <source>
        <dbReference type="ARBA" id="ARBA00023002"/>
    </source>
</evidence>
<protein>
    <submittedName>
        <fullName evidence="6">Luciferase-type oxidoreductase, BA3436 family</fullName>
    </submittedName>
</protein>
<dbReference type="GO" id="GO:0016705">
    <property type="term" value="F:oxidoreductase activity, acting on paired donors, with incorporation or reduction of molecular oxygen"/>
    <property type="evidence" value="ECO:0007669"/>
    <property type="project" value="InterPro"/>
</dbReference>